<proteinExistence type="predicted"/>
<dbReference type="Pfam" id="PF20446">
    <property type="entry name" value="ABC_N"/>
    <property type="match status" value="1"/>
</dbReference>
<dbReference type="InterPro" id="IPR046833">
    <property type="entry name" value="ABC_N"/>
</dbReference>
<dbReference type="InterPro" id="IPR049069">
    <property type="entry name" value="MRB1590-like_C"/>
</dbReference>
<evidence type="ECO:0000256" key="1">
    <source>
        <dbReference type="SAM" id="MobiDB-lite"/>
    </source>
</evidence>
<dbReference type="Pfam" id="PF21117">
    <property type="entry name" value="MRB1590_C"/>
    <property type="match status" value="1"/>
</dbReference>
<dbReference type="Proteomes" id="UP001230188">
    <property type="component" value="Unassembled WGS sequence"/>
</dbReference>
<feature type="compositionally biased region" description="Basic and acidic residues" evidence="1">
    <location>
        <begin position="322"/>
        <end position="334"/>
    </location>
</feature>
<protein>
    <submittedName>
        <fullName evidence="5">Uncharacterized protein</fullName>
    </submittedName>
</protein>
<dbReference type="EMBL" id="JAQMWT010000060">
    <property type="protein sequence ID" value="KAJ8611872.1"/>
    <property type="molecule type" value="Genomic_DNA"/>
</dbReference>
<gene>
    <name evidence="5" type="ORF">CTAYLR_005789</name>
</gene>
<feature type="domain" description="ATPase of the ABC class C-terminal" evidence="2">
    <location>
        <begin position="532"/>
        <end position="796"/>
    </location>
</feature>
<feature type="region of interest" description="Disordered" evidence="1">
    <location>
        <begin position="787"/>
        <end position="807"/>
    </location>
</feature>
<name>A0AAD7UN79_9STRA</name>
<organism evidence="5 6">
    <name type="scientific">Chrysophaeum taylorii</name>
    <dbReference type="NCBI Taxonomy" id="2483200"/>
    <lineage>
        <taxon>Eukaryota</taxon>
        <taxon>Sar</taxon>
        <taxon>Stramenopiles</taxon>
        <taxon>Ochrophyta</taxon>
        <taxon>Pelagophyceae</taxon>
        <taxon>Pelagomonadales</taxon>
        <taxon>Pelagomonadaceae</taxon>
        <taxon>Chrysophaeum</taxon>
    </lineage>
</organism>
<dbReference type="AlphaFoldDB" id="A0AAD7UN79"/>
<accession>A0AAD7UN79</accession>
<feature type="compositionally biased region" description="Basic and acidic residues" evidence="1">
    <location>
        <begin position="787"/>
        <end position="796"/>
    </location>
</feature>
<dbReference type="InterPro" id="IPR046834">
    <property type="entry name" value="ABC_ATPase_C"/>
</dbReference>
<feature type="region of interest" description="Disordered" evidence="1">
    <location>
        <begin position="1"/>
        <end position="22"/>
    </location>
</feature>
<comment type="caution">
    <text evidence="5">The sequence shown here is derived from an EMBL/GenBank/DDBJ whole genome shotgun (WGS) entry which is preliminary data.</text>
</comment>
<feature type="domain" description="ATPase of the ABC class N-terminal" evidence="3">
    <location>
        <begin position="360"/>
        <end position="526"/>
    </location>
</feature>
<dbReference type="Pfam" id="PF09818">
    <property type="entry name" value="ABC_ATPase"/>
    <property type="match status" value="1"/>
</dbReference>
<reference evidence="5" key="1">
    <citation type="submission" date="2023-01" db="EMBL/GenBank/DDBJ databases">
        <title>Metagenome sequencing of chrysophaentin producing Chrysophaeum taylorii.</title>
        <authorList>
            <person name="Davison J."/>
            <person name="Bewley C."/>
        </authorList>
    </citation>
    <scope>NUCLEOTIDE SEQUENCE</scope>
    <source>
        <strain evidence="5">NIES-1699</strain>
    </source>
</reference>
<feature type="region of interest" description="Disordered" evidence="1">
    <location>
        <begin position="311"/>
        <end position="341"/>
    </location>
</feature>
<keyword evidence="6" id="KW-1185">Reference proteome</keyword>
<sequence>MGLRSDFAKLQAEDSSDEEDVASAKNLAALRGQKGATTWKTSEVKEDSPPGGCNNVVGFRAGTHVSTVASGAQGSAVDDRAYTAYGAKMEAALPYEGPEIAKPEVVVPEVYSKPPALPPGRLSLVEELNAARTDPPAYARKLEQFRPFYDGLTFHARSGPRSTNEGIEGYSRVVKWLYTQKPRGPLKRVEGLDEAAGGKDSGKIEGLRVDLRADGLPDEAMLDLLICDGDKMRLARNRIFDARLTRCGEKDNNLVLAQTFRPHLKPGKFEYEGKLPVRDEAFLEVLLALPEPLPNDLMKHIKAGAKAKYGGRGRGAAAAAPPERERERERREAETMAAEGRAFRRDGSACAPYAPSGDVSELERRLSRMEGAGYGAYREIERSAWYFEDLLLVVDRVQRDAFAAPSRCRVVVPEGRASLPGDTFATAEARVAAADWLARRFFETARRSGDDVRTETGGWGGKKGGEIRIAVASQFVLSRTSTRVSSRGAIEARFTVALPARGRSIEGRWAADVVCARLPRIAKTALRDGPGILAHVDSVLEQQHLRRQLDAKGLCAFVGDGAILPRASGADDRPMREGARKFDSSECGKLRVALEQRDGSLVSGLGLPAGVSLICGGGFHGKSTLLQALQVGCYDKIPGDGRELAVARKDATKIRAEDGRFANAVDVGAFLANLPNGVQTSAFSTNDASGSTSQAAAIAEALEVGATTLLFDEDTCATNFMIRDERMRRLVADDREPITPFVDRVRALADARGVSSILVVGGTGDYFAVADAVVVMDAYLPRDATQKAKDLAHDHSPPPAPRRFFAPRAPDLQSLTPRGRCATRTMKTFQYGDNNDVDLSALEQLVEVGQTAAISAAIATVSASSAAPRNRTLADLLQDLDRALEADLDILSPAHGGLAGDLSRPRLHEIAAALNRLRTARFKQQQQ</sequence>
<dbReference type="PANTHER" id="PTHR38149:SF1">
    <property type="entry name" value="ATPASE"/>
    <property type="match status" value="1"/>
</dbReference>
<dbReference type="InterPro" id="IPR019195">
    <property type="entry name" value="ABC_ATPase_put"/>
</dbReference>
<dbReference type="SUPFAM" id="SSF52540">
    <property type="entry name" value="P-loop containing nucleoside triphosphate hydrolases"/>
    <property type="match status" value="1"/>
</dbReference>
<evidence type="ECO:0000259" key="4">
    <source>
        <dbReference type="Pfam" id="PF21117"/>
    </source>
</evidence>
<dbReference type="PANTHER" id="PTHR38149">
    <property type="entry name" value="ATPASE"/>
    <property type="match status" value="1"/>
</dbReference>
<evidence type="ECO:0000259" key="2">
    <source>
        <dbReference type="Pfam" id="PF09818"/>
    </source>
</evidence>
<evidence type="ECO:0000259" key="3">
    <source>
        <dbReference type="Pfam" id="PF20446"/>
    </source>
</evidence>
<evidence type="ECO:0000313" key="6">
    <source>
        <dbReference type="Proteomes" id="UP001230188"/>
    </source>
</evidence>
<evidence type="ECO:0000313" key="5">
    <source>
        <dbReference type="EMBL" id="KAJ8611872.1"/>
    </source>
</evidence>
<dbReference type="InterPro" id="IPR027417">
    <property type="entry name" value="P-loop_NTPase"/>
</dbReference>
<feature type="domain" description="MRB1590-like C-terminal" evidence="4">
    <location>
        <begin position="822"/>
        <end position="922"/>
    </location>
</feature>